<sequence>MSRPPGPGARAPLGGAAASLGRAAASLRGAAASLRGAGASPDGTATSLGGAGAPADDTRGILNFGAARFRYGRHACHPSLAPFVEHHWIVRWELAEPYEQRIVSHPSVNLVFHEDGSRVAGVITGDYLEVLTGTGIVVGTRFRPAGFRPFLGAPLSTITDLLTPASRILGPDADTVTPAVMAASSESDEEALRVLEGFLLARLPARDPVAERAADLVASVLADPAVVRVGDLAALHGLSVRHLQRLFSDYVGVSPKWVIRRYRIHEAAERAGPATDWSRLAADLGYSDQSHFTRDFTAVIGMPPTAYARRLAG</sequence>
<protein>
    <submittedName>
        <fullName evidence="5">DUF6597 domain-containing transcriptional factor</fullName>
    </submittedName>
</protein>
<dbReference type="SUPFAM" id="SSF46689">
    <property type="entry name" value="Homeodomain-like"/>
    <property type="match status" value="1"/>
</dbReference>
<keyword evidence="2" id="KW-0238">DNA-binding</keyword>
<name>A0ABV5TL41_9ACTN</name>
<organism evidence="5 6">
    <name type="scientific">Streptosporangium vulgare</name>
    <dbReference type="NCBI Taxonomy" id="46190"/>
    <lineage>
        <taxon>Bacteria</taxon>
        <taxon>Bacillati</taxon>
        <taxon>Actinomycetota</taxon>
        <taxon>Actinomycetes</taxon>
        <taxon>Streptosporangiales</taxon>
        <taxon>Streptosporangiaceae</taxon>
        <taxon>Streptosporangium</taxon>
    </lineage>
</organism>
<dbReference type="SMART" id="SM00342">
    <property type="entry name" value="HTH_ARAC"/>
    <property type="match status" value="1"/>
</dbReference>
<dbReference type="PANTHER" id="PTHR46796">
    <property type="entry name" value="HTH-TYPE TRANSCRIPTIONAL ACTIVATOR RHAS-RELATED"/>
    <property type="match status" value="1"/>
</dbReference>
<accession>A0ABV5TL41</accession>
<reference evidence="5 6" key="1">
    <citation type="submission" date="2024-09" db="EMBL/GenBank/DDBJ databases">
        <authorList>
            <person name="Sun Q."/>
            <person name="Mori K."/>
        </authorList>
    </citation>
    <scope>NUCLEOTIDE SEQUENCE [LARGE SCALE GENOMIC DNA]</scope>
    <source>
        <strain evidence="5 6">JCM 3028</strain>
    </source>
</reference>
<dbReference type="InterPro" id="IPR018062">
    <property type="entry name" value="HTH_AraC-typ_CS"/>
</dbReference>
<feature type="domain" description="HTH araC/xylS-type" evidence="4">
    <location>
        <begin position="211"/>
        <end position="310"/>
    </location>
</feature>
<dbReference type="InterPro" id="IPR046532">
    <property type="entry name" value="DUF6597"/>
</dbReference>
<dbReference type="Proteomes" id="UP001589610">
    <property type="component" value="Unassembled WGS sequence"/>
</dbReference>
<evidence type="ECO:0000313" key="6">
    <source>
        <dbReference type="Proteomes" id="UP001589610"/>
    </source>
</evidence>
<gene>
    <name evidence="5" type="ORF">ACFFRH_30500</name>
</gene>
<dbReference type="PROSITE" id="PS00041">
    <property type="entry name" value="HTH_ARAC_FAMILY_1"/>
    <property type="match status" value="1"/>
</dbReference>
<dbReference type="Pfam" id="PF20240">
    <property type="entry name" value="DUF6597"/>
    <property type="match status" value="1"/>
</dbReference>
<evidence type="ECO:0000256" key="2">
    <source>
        <dbReference type="ARBA" id="ARBA00023125"/>
    </source>
</evidence>
<evidence type="ECO:0000256" key="1">
    <source>
        <dbReference type="ARBA" id="ARBA00023015"/>
    </source>
</evidence>
<keyword evidence="6" id="KW-1185">Reference proteome</keyword>
<dbReference type="InterPro" id="IPR009057">
    <property type="entry name" value="Homeodomain-like_sf"/>
</dbReference>
<evidence type="ECO:0000259" key="4">
    <source>
        <dbReference type="PROSITE" id="PS01124"/>
    </source>
</evidence>
<keyword evidence="1" id="KW-0805">Transcription regulation</keyword>
<dbReference type="PROSITE" id="PS01124">
    <property type="entry name" value="HTH_ARAC_FAMILY_2"/>
    <property type="match status" value="1"/>
</dbReference>
<dbReference type="RefSeq" id="WP_344746360.1">
    <property type="nucleotide sequence ID" value="NZ_BAAAWW010000092.1"/>
</dbReference>
<dbReference type="InterPro" id="IPR050204">
    <property type="entry name" value="AraC_XylS_family_regulators"/>
</dbReference>
<evidence type="ECO:0000256" key="3">
    <source>
        <dbReference type="ARBA" id="ARBA00023163"/>
    </source>
</evidence>
<evidence type="ECO:0000313" key="5">
    <source>
        <dbReference type="EMBL" id="MFB9679837.1"/>
    </source>
</evidence>
<dbReference type="InterPro" id="IPR018060">
    <property type="entry name" value="HTH_AraC"/>
</dbReference>
<dbReference type="Pfam" id="PF12833">
    <property type="entry name" value="HTH_18"/>
    <property type="match status" value="1"/>
</dbReference>
<keyword evidence="3" id="KW-0804">Transcription</keyword>
<dbReference type="EMBL" id="JBHMBS010000018">
    <property type="protein sequence ID" value="MFB9679837.1"/>
    <property type="molecule type" value="Genomic_DNA"/>
</dbReference>
<comment type="caution">
    <text evidence="5">The sequence shown here is derived from an EMBL/GenBank/DDBJ whole genome shotgun (WGS) entry which is preliminary data.</text>
</comment>
<proteinExistence type="predicted"/>
<dbReference type="PANTHER" id="PTHR46796:SF15">
    <property type="entry name" value="BLL1074 PROTEIN"/>
    <property type="match status" value="1"/>
</dbReference>
<dbReference type="Gene3D" id="1.10.10.60">
    <property type="entry name" value="Homeodomain-like"/>
    <property type="match status" value="1"/>
</dbReference>